<keyword evidence="1" id="KW-0812">Transmembrane</keyword>
<comment type="caution">
    <text evidence="2">The sequence shown here is derived from an EMBL/GenBank/DDBJ whole genome shotgun (WGS) entry which is preliminary data.</text>
</comment>
<sequence length="114" mass="13523">MSVSNIRFYTVSKLKYTTLDLQIWCYNIQQQKTHFSQVFLVYYLVIFWISFFFLSMFWKPSFFSFLCFDDTYDIDYLGPESSIACASNDESSVRSEYLSEEEKSLALQRVDSAL</sequence>
<reference evidence="3" key="1">
    <citation type="submission" date="2016-06" db="EMBL/GenBank/DDBJ databases">
        <title>Parallel loss of symbiosis genes in relatives of nitrogen-fixing non-legume Parasponia.</title>
        <authorList>
            <person name="Van Velzen R."/>
            <person name="Holmer R."/>
            <person name="Bu F."/>
            <person name="Rutten L."/>
            <person name="Van Zeijl A."/>
            <person name="Liu W."/>
            <person name="Santuari L."/>
            <person name="Cao Q."/>
            <person name="Sharma T."/>
            <person name="Shen D."/>
            <person name="Roswanjaya Y."/>
            <person name="Wardhani T."/>
            <person name="Kalhor M.S."/>
            <person name="Jansen J."/>
            <person name="Van den Hoogen J."/>
            <person name="Gungor B."/>
            <person name="Hartog M."/>
            <person name="Hontelez J."/>
            <person name="Verver J."/>
            <person name="Yang W.-C."/>
            <person name="Schijlen E."/>
            <person name="Repin R."/>
            <person name="Schilthuizen M."/>
            <person name="Schranz E."/>
            <person name="Heidstra R."/>
            <person name="Miyata K."/>
            <person name="Fedorova E."/>
            <person name="Kohlen W."/>
            <person name="Bisseling T."/>
            <person name="Smit S."/>
            <person name="Geurts R."/>
        </authorList>
    </citation>
    <scope>NUCLEOTIDE SEQUENCE [LARGE SCALE GENOMIC DNA]</scope>
    <source>
        <strain evidence="3">cv. RG33-2</strain>
    </source>
</reference>
<evidence type="ECO:0000313" key="2">
    <source>
        <dbReference type="EMBL" id="PON47696.1"/>
    </source>
</evidence>
<dbReference type="InParanoid" id="A0A2P5BG02"/>
<organism evidence="2 3">
    <name type="scientific">Trema orientale</name>
    <name type="common">Charcoal tree</name>
    <name type="synonym">Celtis orientalis</name>
    <dbReference type="NCBI Taxonomy" id="63057"/>
    <lineage>
        <taxon>Eukaryota</taxon>
        <taxon>Viridiplantae</taxon>
        <taxon>Streptophyta</taxon>
        <taxon>Embryophyta</taxon>
        <taxon>Tracheophyta</taxon>
        <taxon>Spermatophyta</taxon>
        <taxon>Magnoliopsida</taxon>
        <taxon>eudicotyledons</taxon>
        <taxon>Gunneridae</taxon>
        <taxon>Pentapetalae</taxon>
        <taxon>rosids</taxon>
        <taxon>fabids</taxon>
        <taxon>Rosales</taxon>
        <taxon>Cannabaceae</taxon>
        <taxon>Trema</taxon>
    </lineage>
</organism>
<gene>
    <name evidence="2" type="ORF">TorRG33x02_322510</name>
</gene>
<dbReference type="AlphaFoldDB" id="A0A2P5BG02"/>
<proteinExistence type="predicted"/>
<evidence type="ECO:0000256" key="1">
    <source>
        <dbReference type="SAM" id="Phobius"/>
    </source>
</evidence>
<protein>
    <submittedName>
        <fullName evidence="2">Uncharacterized protein</fullName>
    </submittedName>
</protein>
<accession>A0A2P5BG02</accession>
<feature type="transmembrane region" description="Helical" evidence="1">
    <location>
        <begin position="39"/>
        <end position="58"/>
    </location>
</feature>
<keyword evidence="3" id="KW-1185">Reference proteome</keyword>
<evidence type="ECO:0000313" key="3">
    <source>
        <dbReference type="Proteomes" id="UP000237000"/>
    </source>
</evidence>
<dbReference type="EMBL" id="JXTC01000531">
    <property type="protein sequence ID" value="PON47696.1"/>
    <property type="molecule type" value="Genomic_DNA"/>
</dbReference>
<keyword evidence="1" id="KW-1133">Transmembrane helix</keyword>
<name>A0A2P5BG02_TREOI</name>
<keyword evidence="1" id="KW-0472">Membrane</keyword>
<dbReference type="Proteomes" id="UP000237000">
    <property type="component" value="Unassembled WGS sequence"/>
</dbReference>
<dbReference type="OrthoDB" id="10287667at2759"/>